<evidence type="ECO:0000313" key="2">
    <source>
        <dbReference type="Proteomes" id="UP000464577"/>
    </source>
</evidence>
<sequence length="334" mass="38389">MASTVNNAFAEFLCDTVNLDADETKTAYKSRDWLLDEQINALPGRYSDFPLLAPAYHLNYGSFARKTKIRPLNDIDMMIGLHGEGSTYLDYGDRVEITINPNAQRLTGLCHDDTSLLNSRKVMNKFKAGLSKVHQYKSAEIKYTQQAAVLNLSSYNWSFDIVPCFMTAEDESGRTYYLIPDGKGHWMKTDPRIDKELTTSVNQQHSGYVLNVLRLLKFWTKRPIITTIPSYLLETIVLKYYEAKYTETTRYPDVEIPYLLDHIADVIRWDVEDPKGIQGNINRLEQETRNRISAVTTRYAEYAREARQHETNGDHKASIKAWQDVFGPSFPSFV</sequence>
<organism evidence="1 2">
    <name type="scientific">Spirosoma endbachense</name>
    <dbReference type="NCBI Taxonomy" id="2666025"/>
    <lineage>
        <taxon>Bacteria</taxon>
        <taxon>Pseudomonadati</taxon>
        <taxon>Bacteroidota</taxon>
        <taxon>Cytophagia</taxon>
        <taxon>Cytophagales</taxon>
        <taxon>Cytophagaceae</taxon>
        <taxon>Spirosoma</taxon>
    </lineage>
</organism>
<keyword evidence="1" id="KW-0808">Transferase</keyword>
<gene>
    <name evidence="1" type="ORF">GJR95_11660</name>
</gene>
<dbReference type="KEGG" id="senf:GJR95_11660"/>
<reference evidence="1 2" key="1">
    <citation type="submission" date="2019-11" db="EMBL/GenBank/DDBJ databases">
        <title>Spirosoma endbachense sp. nov., isolated from a natural salt meadow.</title>
        <authorList>
            <person name="Rojas J."/>
            <person name="Ambika Manirajan B."/>
            <person name="Ratering S."/>
            <person name="Suarez C."/>
            <person name="Geissler-Plaum R."/>
            <person name="Schnell S."/>
        </authorList>
    </citation>
    <scope>NUCLEOTIDE SEQUENCE [LARGE SCALE GENOMIC DNA]</scope>
    <source>
        <strain evidence="1 2">I-24</strain>
    </source>
</reference>
<dbReference type="RefSeq" id="WP_162386029.1">
    <property type="nucleotide sequence ID" value="NZ_CP045997.1"/>
</dbReference>
<keyword evidence="2" id="KW-1185">Reference proteome</keyword>
<accession>A0A6P1VUG8</accession>
<dbReference type="AlphaFoldDB" id="A0A6P1VUG8"/>
<dbReference type="EMBL" id="CP045997">
    <property type="protein sequence ID" value="QHV95620.1"/>
    <property type="molecule type" value="Genomic_DNA"/>
</dbReference>
<dbReference type="Gene3D" id="3.30.460.90">
    <property type="match status" value="1"/>
</dbReference>
<dbReference type="GO" id="GO:0016740">
    <property type="term" value="F:transferase activity"/>
    <property type="evidence" value="ECO:0007669"/>
    <property type="project" value="UniProtKB-KW"/>
</dbReference>
<evidence type="ECO:0000313" key="1">
    <source>
        <dbReference type="EMBL" id="QHV95620.1"/>
    </source>
</evidence>
<protein>
    <submittedName>
        <fullName evidence="1">Nucleotidyltransferase</fullName>
    </submittedName>
</protein>
<proteinExistence type="predicted"/>
<name>A0A6P1VUG8_9BACT</name>
<dbReference type="Proteomes" id="UP000464577">
    <property type="component" value="Chromosome"/>
</dbReference>